<evidence type="ECO:0000313" key="3">
    <source>
        <dbReference type="Proteomes" id="UP001285908"/>
    </source>
</evidence>
<comment type="caution">
    <text evidence="2">The sequence shown here is derived from an EMBL/GenBank/DDBJ whole genome shotgun (WGS) entry which is preliminary data.</text>
</comment>
<dbReference type="AlphaFoldDB" id="A0AAJ0MLN9"/>
<feature type="region of interest" description="Disordered" evidence="1">
    <location>
        <begin position="234"/>
        <end position="260"/>
    </location>
</feature>
<accession>A0AAJ0MLN9</accession>
<feature type="compositionally biased region" description="Low complexity" evidence="1">
    <location>
        <begin position="240"/>
        <end position="252"/>
    </location>
</feature>
<feature type="compositionally biased region" description="Polar residues" evidence="1">
    <location>
        <begin position="177"/>
        <end position="205"/>
    </location>
</feature>
<name>A0AAJ0MLN9_9PEZI</name>
<protein>
    <submittedName>
        <fullName evidence="2">Uncharacterized protein</fullName>
    </submittedName>
</protein>
<feature type="compositionally biased region" description="Basic and acidic residues" evidence="1">
    <location>
        <begin position="98"/>
        <end position="107"/>
    </location>
</feature>
<feature type="compositionally biased region" description="Basic residues" evidence="1">
    <location>
        <begin position="1"/>
        <end position="10"/>
    </location>
</feature>
<feature type="compositionally biased region" description="Polar residues" evidence="1">
    <location>
        <begin position="62"/>
        <end position="83"/>
    </location>
</feature>
<organism evidence="2 3">
    <name type="scientific">Neurospora hispaniola</name>
    <dbReference type="NCBI Taxonomy" id="588809"/>
    <lineage>
        <taxon>Eukaryota</taxon>
        <taxon>Fungi</taxon>
        <taxon>Dikarya</taxon>
        <taxon>Ascomycota</taxon>
        <taxon>Pezizomycotina</taxon>
        <taxon>Sordariomycetes</taxon>
        <taxon>Sordariomycetidae</taxon>
        <taxon>Sordariales</taxon>
        <taxon>Sordariaceae</taxon>
        <taxon>Neurospora</taxon>
    </lineage>
</organism>
<feature type="region of interest" description="Disordered" evidence="1">
    <location>
        <begin position="1"/>
        <end position="132"/>
    </location>
</feature>
<dbReference type="Proteomes" id="UP001285908">
    <property type="component" value="Unassembled WGS sequence"/>
</dbReference>
<dbReference type="EMBL" id="JAULSX010000012">
    <property type="protein sequence ID" value="KAK3484966.1"/>
    <property type="molecule type" value="Genomic_DNA"/>
</dbReference>
<gene>
    <name evidence="2" type="ORF">B0T23DRAFT_408725</name>
</gene>
<feature type="compositionally biased region" description="Polar residues" evidence="1">
    <location>
        <begin position="212"/>
        <end position="221"/>
    </location>
</feature>
<keyword evidence="3" id="KW-1185">Reference proteome</keyword>
<evidence type="ECO:0000256" key="1">
    <source>
        <dbReference type="SAM" id="MobiDB-lite"/>
    </source>
</evidence>
<proteinExistence type="predicted"/>
<dbReference type="GeneID" id="87876950"/>
<dbReference type="RefSeq" id="XP_062687992.1">
    <property type="nucleotide sequence ID" value="XM_062839328.1"/>
</dbReference>
<reference evidence="2 3" key="1">
    <citation type="journal article" date="2023" name="Mol. Phylogenet. Evol.">
        <title>Genome-scale phylogeny and comparative genomics of the fungal order Sordariales.</title>
        <authorList>
            <person name="Hensen N."/>
            <person name="Bonometti L."/>
            <person name="Westerberg I."/>
            <person name="Brannstrom I.O."/>
            <person name="Guillou S."/>
            <person name="Cros-Aarteil S."/>
            <person name="Calhoun S."/>
            <person name="Haridas S."/>
            <person name="Kuo A."/>
            <person name="Mondo S."/>
            <person name="Pangilinan J."/>
            <person name="Riley R."/>
            <person name="LaButti K."/>
            <person name="Andreopoulos B."/>
            <person name="Lipzen A."/>
            <person name="Chen C."/>
            <person name="Yan M."/>
            <person name="Daum C."/>
            <person name="Ng V."/>
            <person name="Clum A."/>
            <person name="Steindorff A."/>
            <person name="Ohm R.A."/>
            <person name="Martin F."/>
            <person name="Silar P."/>
            <person name="Natvig D.O."/>
            <person name="Lalanne C."/>
            <person name="Gautier V."/>
            <person name="Ament-Velasquez S.L."/>
            <person name="Kruys A."/>
            <person name="Hutchinson M.I."/>
            <person name="Powell A.J."/>
            <person name="Barry K."/>
            <person name="Miller A.N."/>
            <person name="Grigoriev I.V."/>
            <person name="Debuchy R."/>
            <person name="Gladieux P."/>
            <person name="Hiltunen Thoren M."/>
            <person name="Johannesson H."/>
        </authorList>
    </citation>
    <scope>NUCLEOTIDE SEQUENCE [LARGE SCALE GENOMIC DNA]</scope>
    <source>
        <strain evidence="2 3">FGSC 10403</strain>
    </source>
</reference>
<sequence>MAQPQVRRRTSLHDKLRIRQKPLPLLDTVPDNEEERPRSSYQPKHAAADFSRLTTTPPPSIFNVSRSRVTESETSQLSPSQTRRVYRRPESANPLAEIRFRGQRRDMASAFSQQEQSKPAHLSRQPPQTVTKPVPLTDYELFLARAELEERAHRDLLQTMDAQLHDSLHDLIRPNPHQQFASLSPTRLSAGSTAVAGTSRTTTGNKSRESRTSWAPRSATGNTAAEIVASQQHEGTLGTQPHHVSSHHQSQPDSKRRPMMSNGVKASIHRSGTVGRISGDGLAQHLRDPTLKRQASFAQKIAEYIRPPRPDVMDIWRNETTLKLTRSKSQAGLRRLVAVPIHHIETLAE</sequence>
<feature type="region of interest" description="Disordered" evidence="1">
    <location>
        <begin position="177"/>
        <end position="221"/>
    </location>
</feature>
<evidence type="ECO:0000313" key="2">
    <source>
        <dbReference type="EMBL" id="KAK3484966.1"/>
    </source>
</evidence>